<dbReference type="Pfam" id="PF01458">
    <property type="entry name" value="SUFBD_core"/>
    <property type="match status" value="1"/>
</dbReference>
<comment type="caution">
    <text evidence="4">The sequence shown here is derived from an EMBL/GenBank/DDBJ whole genome shotgun (WGS) entry which is preliminary data.</text>
</comment>
<evidence type="ECO:0000259" key="3">
    <source>
        <dbReference type="Pfam" id="PF19295"/>
    </source>
</evidence>
<evidence type="ECO:0000256" key="1">
    <source>
        <dbReference type="ARBA" id="ARBA00043967"/>
    </source>
</evidence>
<dbReference type="RefSeq" id="WP_377063255.1">
    <property type="nucleotide sequence ID" value="NZ_JBHSJJ010000004.1"/>
</dbReference>
<dbReference type="InterPro" id="IPR055346">
    <property type="entry name" value="Fe-S_cluster_assembly_SufBD"/>
</dbReference>
<dbReference type="Proteomes" id="UP001595818">
    <property type="component" value="Unassembled WGS sequence"/>
</dbReference>
<dbReference type="InterPro" id="IPR037284">
    <property type="entry name" value="SUF_FeS_clus_asmbl_SufBD_sf"/>
</dbReference>
<evidence type="ECO:0000313" key="4">
    <source>
        <dbReference type="EMBL" id="MFC4871613.1"/>
    </source>
</evidence>
<protein>
    <submittedName>
        <fullName evidence="4">Fe-S cluster assembly protein SufD</fullName>
    </submittedName>
</protein>
<feature type="domain" description="SUF system FeS cluster assembly SufBD N-terminal" evidence="3">
    <location>
        <begin position="24"/>
        <end position="165"/>
    </location>
</feature>
<dbReference type="InterPro" id="IPR000825">
    <property type="entry name" value="SUF_FeS_clus_asmbl_SufBD_core"/>
</dbReference>
<proteinExistence type="inferred from homology"/>
<dbReference type="PANTHER" id="PTHR43575:SF1">
    <property type="entry name" value="PROTEIN ABCI7, CHLOROPLASTIC"/>
    <property type="match status" value="1"/>
</dbReference>
<gene>
    <name evidence="4" type="primary">sufD</name>
    <name evidence="4" type="ORF">ACFPFU_07945</name>
</gene>
<organism evidence="4 5">
    <name type="scientific">Negadavirga shengliensis</name>
    <dbReference type="NCBI Taxonomy" id="1389218"/>
    <lineage>
        <taxon>Bacteria</taxon>
        <taxon>Pseudomonadati</taxon>
        <taxon>Bacteroidota</taxon>
        <taxon>Cytophagia</taxon>
        <taxon>Cytophagales</taxon>
        <taxon>Cyclobacteriaceae</taxon>
        <taxon>Negadavirga</taxon>
    </lineage>
</organism>
<feature type="domain" description="SUF system FeS cluster assembly SufBD core" evidence="2">
    <location>
        <begin position="174"/>
        <end position="404"/>
    </location>
</feature>
<dbReference type="EMBL" id="JBHSJJ010000004">
    <property type="protein sequence ID" value="MFC4871613.1"/>
    <property type="molecule type" value="Genomic_DNA"/>
</dbReference>
<accession>A0ABV9SZE2</accession>
<reference evidence="5" key="1">
    <citation type="journal article" date="2019" name="Int. J. Syst. Evol. Microbiol.">
        <title>The Global Catalogue of Microorganisms (GCM) 10K type strain sequencing project: providing services to taxonomists for standard genome sequencing and annotation.</title>
        <authorList>
            <consortium name="The Broad Institute Genomics Platform"/>
            <consortium name="The Broad Institute Genome Sequencing Center for Infectious Disease"/>
            <person name="Wu L."/>
            <person name="Ma J."/>
        </authorList>
    </citation>
    <scope>NUCLEOTIDE SEQUENCE [LARGE SCALE GENOMIC DNA]</scope>
    <source>
        <strain evidence="5">CGMCC 4.7466</strain>
    </source>
</reference>
<keyword evidence="5" id="KW-1185">Reference proteome</keyword>
<name>A0ABV9SZE2_9BACT</name>
<evidence type="ECO:0000259" key="2">
    <source>
        <dbReference type="Pfam" id="PF01458"/>
    </source>
</evidence>
<dbReference type="NCBIfam" id="TIGR01981">
    <property type="entry name" value="sufD"/>
    <property type="match status" value="1"/>
</dbReference>
<dbReference type="SUPFAM" id="SSF101960">
    <property type="entry name" value="Stabilizer of iron transporter SufD"/>
    <property type="match status" value="1"/>
</dbReference>
<evidence type="ECO:0000313" key="5">
    <source>
        <dbReference type="Proteomes" id="UP001595818"/>
    </source>
</evidence>
<dbReference type="Pfam" id="PF19295">
    <property type="entry name" value="SufBD_N"/>
    <property type="match status" value="1"/>
</dbReference>
<comment type="similarity">
    <text evidence="1">Belongs to the iron-sulfur cluster assembly SufBD family.</text>
</comment>
<dbReference type="InterPro" id="IPR045595">
    <property type="entry name" value="SufBD_N"/>
</dbReference>
<sequence length="433" mass="48323">MTTINKEINIIDLFLEASISNNVSLADLKKHSNKVLEQKGLPAHKDEEYKYTPISKKLGTGFQRFGQASNTVKADAELLQKVIGRLGDENVVVMNNGILDTQLSRYEKSEISVTAFSELDQTVLQNRIGKISKPEDDPFTALNTSSFQDGIMIEIPNGKVLSKPLLIVHFIQANDAGQTVFPRLYIHGGKNSEAKIIEQSHFTDNEPVFVNQVSEFYVDENAHLKHYKLQNNSPAAVEVSNTGSDIHRDATFTSVLLSLEGDMIRNNLNLNILDTNCEGNMYGLYLLNGKTHVDNHTTVDHTQPHSVSNELYKGILADQSRGVFNGKIFVRQDAQKTNAFQQNNNILLSENAIVNTKPQLEIWADDVKCSHGCTTGQLDEEALFYIRARGVNKDAARALLLYAFAGEVLENIEDEAFKEHCIKLVQERLGGNY</sequence>
<dbReference type="InterPro" id="IPR011542">
    <property type="entry name" value="SUF_FeS_clus_asmbl_SufD"/>
</dbReference>
<dbReference type="PANTHER" id="PTHR43575">
    <property type="entry name" value="PROTEIN ABCI7, CHLOROPLASTIC"/>
    <property type="match status" value="1"/>
</dbReference>